<protein>
    <submittedName>
        <fullName evidence="5">Uncharacterized protein</fullName>
    </submittedName>
</protein>
<feature type="compositionally biased region" description="Low complexity" evidence="1">
    <location>
        <begin position="21"/>
        <end position="32"/>
    </location>
</feature>
<keyword evidence="2" id="KW-0812">Transmembrane</keyword>
<feature type="transmembrane region" description="Helical" evidence="2">
    <location>
        <begin position="192"/>
        <end position="213"/>
    </location>
</feature>
<sequence>MKKRTMILFLLFLPLVLSNSTESSTTTSSGTTKVIQRPTTQKVPSNANANANEYMYQNVAKKLENACFKYEHETQKRKDFNFFIYQCLYSKKLKNVAEIEHHWNFCCRLRHSCHDGPSTDHNCRDIFCDCLDLVDLSNEPSISSCRSNSDMKDIMEDICGDDITPFQNRYVNIYENVGFAAIYGKNLVFGTFGWICMAIIFTIFLSATAYLIVSYVQFKCNKVTKEVISTKEAETQDEFSFPPPSRPSAEASKSKMFHDKIIFKA</sequence>
<evidence type="ECO:0000256" key="3">
    <source>
        <dbReference type="SAM" id="SignalP"/>
    </source>
</evidence>
<feature type="region of interest" description="Disordered" evidence="1">
    <location>
        <begin position="238"/>
        <end position="258"/>
    </location>
</feature>
<evidence type="ECO:0000313" key="4">
    <source>
        <dbReference type="Proteomes" id="UP000887577"/>
    </source>
</evidence>
<reference evidence="5" key="1">
    <citation type="submission" date="2022-11" db="UniProtKB">
        <authorList>
            <consortium name="WormBaseParasite"/>
        </authorList>
    </citation>
    <scope>IDENTIFICATION</scope>
</reference>
<accession>A0A914YZV2</accession>
<name>A0A914YZV2_9BILA</name>
<feature type="region of interest" description="Disordered" evidence="1">
    <location>
        <begin position="21"/>
        <end position="43"/>
    </location>
</feature>
<dbReference type="WBParaSite" id="PSU_v2.g5627.t1">
    <property type="protein sequence ID" value="PSU_v2.g5627.t1"/>
    <property type="gene ID" value="PSU_v2.g5627"/>
</dbReference>
<evidence type="ECO:0000256" key="2">
    <source>
        <dbReference type="SAM" id="Phobius"/>
    </source>
</evidence>
<feature type="signal peptide" evidence="3">
    <location>
        <begin position="1"/>
        <end position="18"/>
    </location>
</feature>
<keyword evidence="3" id="KW-0732">Signal</keyword>
<organism evidence="4 5">
    <name type="scientific">Panagrolaimus superbus</name>
    <dbReference type="NCBI Taxonomy" id="310955"/>
    <lineage>
        <taxon>Eukaryota</taxon>
        <taxon>Metazoa</taxon>
        <taxon>Ecdysozoa</taxon>
        <taxon>Nematoda</taxon>
        <taxon>Chromadorea</taxon>
        <taxon>Rhabditida</taxon>
        <taxon>Tylenchina</taxon>
        <taxon>Panagrolaimomorpha</taxon>
        <taxon>Panagrolaimoidea</taxon>
        <taxon>Panagrolaimidae</taxon>
        <taxon>Panagrolaimus</taxon>
    </lineage>
</organism>
<evidence type="ECO:0000256" key="1">
    <source>
        <dbReference type="SAM" id="MobiDB-lite"/>
    </source>
</evidence>
<dbReference type="Proteomes" id="UP000887577">
    <property type="component" value="Unplaced"/>
</dbReference>
<keyword evidence="2" id="KW-0472">Membrane</keyword>
<keyword evidence="4" id="KW-1185">Reference proteome</keyword>
<proteinExistence type="predicted"/>
<feature type="chain" id="PRO_5036675205" evidence="3">
    <location>
        <begin position="19"/>
        <end position="265"/>
    </location>
</feature>
<dbReference type="AlphaFoldDB" id="A0A914YZV2"/>
<evidence type="ECO:0000313" key="5">
    <source>
        <dbReference type="WBParaSite" id="PSU_v2.g5627.t1"/>
    </source>
</evidence>
<keyword evidence="2" id="KW-1133">Transmembrane helix</keyword>
<feature type="compositionally biased region" description="Polar residues" evidence="1">
    <location>
        <begin position="33"/>
        <end position="43"/>
    </location>
</feature>